<feature type="transmembrane region" description="Helical" evidence="4">
    <location>
        <begin position="130"/>
        <end position="151"/>
    </location>
</feature>
<keyword evidence="1 4" id="KW-0812">Transmembrane</keyword>
<dbReference type="EMBL" id="NBAG03000476">
    <property type="protein sequence ID" value="PNI20647.1"/>
    <property type="molecule type" value="Genomic_DNA"/>
</dbReference>
<dbReference type="Gene3D" id="1.20.1560.10">
    <property type="entry name" value="ABC transporter type 1, transmembrane domain"/>
    <property type="match status" value="1"/>
</dbReference>
<evidence type="ECO:0000256" key="3">
    <source>
        <dbReference type="ARBA" id="ARBA00023136"/>
    </source>
</evidence>
<evidence type="ECO:0000256" key="1">
    <source>
        <dbReference type="ARBA" id="ARBA00022692"/>
    </source>
</evidence>
<feature type="non-terminal residue" evidence="6">
    <location>
        <position position="188"/>
    </location>
</feature>
<accession>A0A2J8JCZ1</accession>
<dbReference type="PROSITE" id="PS50929">
    <property type="entry name" value="ABC_TM1F"/>
    <property type="match status" value="1"/>
</dbReference>
<reference evidence="6 7" key="1">
    <citation type="submission" date="2017-12" db="EMBL/GenBank/DDBJ databases">
        <title>High-resolution comparative analysis of great ape genomes.</title>
        <authorList>
            <person name="Pollen A."/>
            <person name="Hastie A."/>
            <person name="Hormozdiari F."/>
            <person name="Dougherty M."/>
            <person name="Liu R."/>
            <person name="Chaisson M."/>
            <person name="Hoppe E."/>
            <person name="Hill C."/>
            <person name="Pang A."/>
            <person name="Hillier L."/>
            <person name="Baker C."/>
            <person name="Armstrong J."/>
            <person name="Shendure J."/>
            <person name="Paten B."/>
            <person name="Wilson R."/>
            <person name="Chao H."/>
            <person name="Schneider V."/>
            <person name="Ventura M."/>
            <person name="Kronenberg Z."/>
            <person name="Murali S."/>
            <person name="Gordon D."/>
            <person name="Cantsilieris S."/>
            <person name="Munson K."/>
            <person name="Nelson B."/>
            <person name="Raja A."/>
            <person name="Underwood J."/>
            <person name="Diekhans M."/>
            <person name="Fiddes I."/>
            <person name="Haussler D."/>
            <person name="Eichler E."/>
        </authorList>
    </citation>
    <scope>NUCLEOTIDE SEQUENCE [LARGE SCALE GENOMIC DNA]</scope>
    <source>
        <strain evidence="6">Yerkes chimp pedigree #C0471</strain>
    </source>
</reference>
<evidence type="ECO:0000256" key="2">
    <source>
        <dbReference type="ARBA" id="ARBA00022989"/>
    </source>
</evidence>
<evidence type="ECO:0000313" key="7">
    <source>
        <dbReference type="Proteomes" id="UP000236370"/>
    </source>
</evidence>
<dbReference type="AlphaFoldDB" id="A0A2J8JCZ1"/>
<evidence type="ECO:0000313" key="6">
    <source>
        <dbReference type="EMBL" id="PNI20647.1"/>
    </source>
</evidence>
<dbReference type="SUPFAM" id="SSF90123">
    <property type="entry name" value="ABC transporter transmembrane region"/>
    <property type="match status" value="1"/>
</dbReference>
<proteinExistence type="predicted"/>
<dbReference type="GO" id="GO:0140359">
    <property type="term" value="F:ABC-type transporter activity"/>
    <property type="evidence" value="ECO:0007669"/>
    <property type="project" value="InterPro"/>
</dbReference>
<organism evidence="6 7">
    <name type="scientific">Pan troglodytes</name>
    <name type="common">Chimpanzee</name>
    <dbReference type="NCBI Taxonomy" id="9598"/>
    <lineage>
        <taxon>Eukaryota</taxon>
        <taxon>Metazoa</taxon>
        <taxon>Chordata</taxon>
        <taxon>Craniata</taxon>
        <taxon>Vertebrata</taxon>
        <taxon>Euteleostomi</taxon>
        <taxon>Mammalia</taxon>
        <taxon>Eutheria</taxon>
        <taxon>Euarchontoglires</taxon>
        <taxon>Primates</taxon>
        <taxon>Haplorrhini</taxon>
        <taxon>Catarrhini</taxon>
        <taxon>Hominidae</taxon>
        <taxon>Pan</taxon>
    </lineage>
</organism>
<feature type="transmembrane region" description="Helical" evidence="4">
    <location>
        <begin position="85"/>
        <end position="110"/>
    </location>
</feature>
<dbReference type="GO" id="GO:0016020">
    <property type="term" value="C:membrane"/>
    <property type="evidence" value="ECO:0007669"/>
    <property type="project" value="InterPro"/>
</dbReference>
<dbReference type="SMR" id="A0A2J8JCZ1"/>
<dbReference type="GO" id="GO:0005524">
    <property type="term" value="F:ATP binding"/>
    <property type="evidence" value="ECO:0007669"/>
    <property type="project" value="InterPro"/>
</dbReference>
<sequence length="188" mass="20616">MALLAMHSWRWAAAAAAFEKRRHSAILIRPLVSVSGSGPQWRPHQLGALGTARAYQLKDVDTRKIIKAMLSYVWPKDRPDLRARVAISLGFLGGAKAMNIVVPFMFKYAVDSLNQMSGNMLNLSDAPNTVATMATAVLIGYGVSRAGAAFFNEVRNAVFGKVAQNSIRRIAKNVFLHLHNLDLGFHLS</sequence>
<dbReference type="Proteomes" id="UP000236370">
    <property type="component" value="Unassembled WGS sequence"/>
</dbReference>
<protein>
    <submittedName>
        <fullName evidence="6">ABCB7 isoform 4</fullName>
    </submittedName>
</protein>
<name>A0A2J8JCZ1_PANTR</name>
<gene>
    <name evidence="6" type="ORF">CK820_G0048554</name>
</gene>
<keyword evidence="3 4" id="KW-0472">Membrane</keyword>
<dbReference type="InterPro" id="IPR011527">
    <property type="entry name" value="ABC1_TM_dom"/>
</dbReference>
<evidence type="ECO:0000256" key="4">
    <source>
        <dbReference type="SAM" id="Phobius"/>
    </source>
</evidence>
<evidence type="ECO:0000259" key="5">
    <source>
        <dbReference type="PROSITE" id="PS50929"/>
    </source>
</evidence>
<comment type="caution">
    <text evidence="6">The sequence shown here is derived from an EMBL/GenBank/DDBJ whole genome shotgun (WGS) entry which is preliminary data.</text>
</comment>
<feature type="domain" description="ABC transmembrane type-1" evidence="5">
    <location>
        <begin position="86"/>
        <end position="188"/>
    </location>
</feature>
<keyword evidence="2 4" id="KW-1133">Transmembrane helix</keyword>
<dbReference type="InterPro" id="IPR036640">
    <property type="entry name" value="ABC1_TM_sf"/>
</dbReference>